<dbReference type="EMBL" id="JBHSUA010000009">
    <property type="protein sequence ID" value="MFC6396033.1"/>
    <property type="molecule type" value="Genomic_DNA"/>
</dbReference>
<evidence type="ECO:0000259" key="6">
    <source>
        <dbReference type="Pfam" id="PF00590"/>
    </source>
</evidence>
<keyword evidence="8" id="KW-1185">Reference proteome</keyword>
<dbReference type="SUPFAM" id="SSF53790">
    <property type="entry name" value="Tetrapyrrole methylase"/>
    <property type="match status" value="1"/>
</dbReference>
<dbReference type="Pfam" id="PF13241">
    <property type="entry name" value="NAD_binding_7"/>
    <property type="match status" value="1"/>
</dbReference>
<dbReference type="NCBIfam" id="TIGR01469">
    <property type="entry name" value="cobA_cysG_Cterm"/>
    <property type="match status" value="1"/>
</dbReference>
<organism evidence="7 8">
    <name type="scientific">Luteococcus sanguinis</name>
    <dbReference type="NCBI Taxonomy" id="174038"/>
    <lineage>
        <taxon>Bacteria</taxon>
        <taxon>Bacillati</taxon>
        <taxon>Actinomycetota</taxon>
        <taxon>Actinomycetes</taxon>
        <taxon>Propionibacteriales</taxon>
        <taxon>Propionibacteriaceae</taxon>
        <taxon>Luteococcus</taxon>
    </lineage>
</organism>
<dbReference type="InterPro" id="IPR000878">
    <property type="entry name" value="4pyrrol_Mease"/>
</dbReference>
<reference evidence="8" key="1">
    <citation type="journal article" date="2019" name="Int. J. Syst. Evol. Microbiol.">
        <title>The Global Catalogue of Microorganisms (GCM) 10K type strain sequencing project: providing services to taxonomists for standard genome sequencing and annotation.</title>
        <authorList>
            <consortium name="The Broad Institute Genomics Platform"/>
            <consortium name="The Broad Institute Genome Sequencing Center for Infectious Disease"/>
            <person name="Wu L."/>
            <person name="Ma J."/>
        </authorList>
    </citation>
    <scope>NUCLEOTIDE SEQUENCE [LARGE SCALE GENOMIC DNA]</scope>
    <source>
        <strain evidence="8">CGMCC 1.15277</strain>
    </source>
</reference>
<keyword evidence="2 7" id="KW-0489">Methyltransferase</keyword>
<evidence type="ECO:0000256" key="1">
    <source>
        <dbReference type="ARBA" id="ARBA00012162"/>
    </source>
</evidence>
<dbReference type="Pfam" id="PF00590">
    <property type="entry name" value="TP_methylase"/>
    <property type="match status" value="1"/>
</dbReference>
<evidence type="ECO:0000256" key="2">
    <source>
        <dbReference type="ARBA" id="ARBA00022603"/>
    </source>
</evidence>
<dbReference type="InterPro" id="IPR036291">
    <property type="entry name" value="NAD(P)-bd_dom_sf"/>
</dbReference>
<dbReference type="RefSeq" id="WP_343885349.1">
    <property type="nucleotide sequence ID" value="NZ_BAAAKI010000004.1"/>
</dbReference>
<keyword evidence="5" id="KW-0627">Porphyrin biosynthesis</keyword>
<dbReference type="Gene3D" id="3.40.50.720">
    <property type="entry name" value="NAD(P)-binding Rossmann-like Domain"/>
    <property type="match status" value="1"/>
</dbReference>
<accession>A0ABW1X093</accession>
<dbReference type="PANTHER" id="PTHR45790">
    <property type="entry name" value="SIROHEME SYNTHASE-RELATED"/>
    <property type="match status" value="1"/>
</dbReference>
<proteinExistence type="predicted"/>
<dbReference type="InterPro" id="IPR012409">
    <property type="entry name" value="Sirohaem_synth"/>
</dbReference>
<name>A0ABW1X093_9ACTN</name>
<dbReference type="Gene3D" id="3.30.950.10">
    <property type="entry name" value="Methyltransferase, Cobalt-precorrin-4 Transmethylase, Domain 2"/>
    <property type="match status" value="1"/>
</dbReference>
<dbReference type="SUPFAM" id="SSF51735">
    <property type="entry name" value="NAD(P)-binding Rossmann-fold domains"/>
    <property type="match status" value="1"/>
</dbReference>
<dbReference type="GO" id="GO:0004851">
    <property type="term" value="F:uroporphyrin-III C-methyltransferase activity"/>
    <property type="evidence" value="ECO:0007669"/>
    <property type="project" value="UniProtKB-EC"/>
</dbReference>
<keyword evidence="4" id="KW-0949">S-adenosyl-L-methionine</keyword>
<comment type="caution">
    <text evidence="7">The sequence shown here is derived from an EMBL/GenBank/DDBJ whole genome shotgun (WGS) entry which is preliminary data.</text>
</comment>
<dbReference type="InterPro" id="IPR035996">
    <property type="entry name" value="4pyrrol_Methylase_sf"/>
</dbReference>
<dbReference type="InterPro" id="IPR014777">
    <property type="entry name" value="4pyrrole_Mease_sub1"/>
</dbReference>
<dbReference type="NCBIfam" id="NF004790">
    <property type="entry name" value="PRK06136.1"/>
    <property type="match status" value="1"/>
</dbReference>
<dbReference type="PANTHER" id="PTHR45790:SF3">
    <property type="entry name" value="S-ADENOSYL-L-METHIONINE-DEPENDENT UROPORPHYRINOGEN III METHYLTRANSFERASE, CHLOROPLASTIC"/>
    <property type="match status" value="1"/>
</dbReference>
<dbReference type="InterPro" id="IPR014776">
    <property type="entry name" value="4pyrrole_Mease_sub2"/>
</dbReference>
<feature type="domain" description="Tetrapyrrole methylase" evidence="6">
    <location>
        <begin position="183"/>
        <end position="386"/>
    </location>
</feature>
<dbReference type="Gene3D" id="3.40.1010.10">
    <property type="entry name" value="Cobalt-precorrin-4 Transmethylase, Domain 1"/>
    <property type="match status" value="1"/>
</dbReference>
<evidence type="ECO:0000313" key="7">
    <source>
        <dbReference type="EMBL" id="MFC6396033.1"/>
    </source>
</evidence>
<keyword evidence="3 7" id="KW-0808">Transferase</keyword>
<dbReference type="EC" id="2.1.1.107" evidence="1"/>
<dbReference type="GO" id="GO:0032259">
    <property type="term" value="P:methylation"/>
    <property type="evidence" value="ECO:0007669"/>
    <property type="project" value="UniProtKB-KW"/>
</dbReference>
<dbReference type="InterPro" id="IPR050161">
    <property type="entry name" value="Siro_Cobalamin_biosynth"/>
</dbReference>
<dbReference type="Proteomes" id="UP001596266">
    <property type="component" value="Unassembled WGS sequence"/>
</dbReference>
<sequence>MDTLSVGHPFAAQAADALDVALDLRGRRVVCVGGGPVTVRRVERLVVAGAQVRLVAPVVEPALAALAQAGTIDWVARHYEGPADISDAWFVHTATGTGVDSTVARDSEAGRTFCVQASNAGQGSAQVLASRSVDSPAGPLRVAVHGGGDPRRAASVADQVAGELSSGVHDLRARRRRVGVGWVALVGGGPGDPGLLTRAGWEALRSADVVVVDRLAPREVLAELDPAVRVIEVGKAPGAHTMTQAQINDVLVREALAGWGVVRLKGGDPYVLGRGGEERLRLESEGVPVRVISGVTSSIAGPAAAGIPVTHRGLATGFTVVTGHDEVGDLPVRDDHTLVFLMGVSKLRTIVATLLAAGHSPETPTAIVERAHTSSQRTTVATLHELPEVAEQVGVENPAVIVVGRVVTVSPQWADR</sequence>
<evidence type="ECO:0000256" key="4">
    <source>
        <dbReference type="ARBA" id="ARBA00022691"/>
    </source>
</evidence>
<dbReference type="InterPro" id="IPR006366">
    <property type="entry name" value="CobA/CysG_C"/>
</dbReference>
<evidence type="ECO:0000256" key="3">
    <source>
        <dbReference type="ARBA" id="ARBA00022679"/>
    </source>
</evidence>
<dbReference type="PIRSF" id="PIRSF036426">
    <property type="entry name" value="Sirohaem_synth"/>
    <property type="match status" value="1"/>
</dbReference>
<evidence type="ECO:0000256" key="5">
    <source>
        <dbReference type="ARBA" id="ARBA00023244"/>
    </source>
</evidence>
<gene>
    <name evidence="7" type="primary">cobA</name>
    <name evidence="7" type="ORF">ACFP57_03375</name>
</gene>
<dbReference type="CDD" id="cd11642">
    <property type="entry name" value="SUMT"/>
    <property type="match status" value="1"/>
</dbReference>
<protein>
    <recommendedName>
        <fullName evidence="1">uroporphyrinogen-III C-methyltransferase</fullName>
        <ecNumber evidence="1">2.1.1.107</ecNumber>
    </recommendedName>
</protein>
<evidence type="ECO:0000313" key="8">
    <source>
        <dbReference type="Proteomes" id="UP001596266"/>
    </source>
</evidence>